<organism evidence="2 3">
    <name type="scientific">Pigmentiphaga aceris</name>
    <dbReference type="NCBI Taxonomy" id="1940612"/>
    <lineage>
        <taxon>Bacteria</taxon>
        <taxon>Pseudomonadati</taxon>
        <taxon>Pseudomonadota</taxon>
        <taxon>Betaproteobacteria</taxon>
        <taxon>Burkholderiales</taxon>
        <taxon>Alcaligenaceae</taxon>
        <taxon>Pigmentiphaga</taxon>
    </lineage>
</organism>
<dbReference type="AlphaFoldDB" id="A0A5C0AWX2"/>
<dbReference type="RefSeq" id="WP_148815956.1">
    <property type="nucleotide sequence ID" value="NZ_CP043046.1"/>
</dbReference>
<evidence type="ECO:0000313" key="3">
    <source>
        <dbReference type="Proteomes" id="UP000325161"/>
    </source>
</evidence>
<dbReference type="PANTHER" id="PTHR33594">
    <property type="entry name" value="SUPERFAMILY HYDROLASE, PUTATIVE (AFU_ORTHOLOGUE AFUA_1G03035)-RELATED"/>
    <property type="match status" value="1"/>
</dbReference>
<dbReference type="Proteomes" id="UP000325161">
    <property type="component" value="Chromosome"/>
</dbReference>
<dbReference type="PROSITE" id="PS51831">
    <property type="entry name" value="HD"/>
    <property type="match status" value="1"/>
</dbReference>
<dbReference type="KEGG" id="pacr:FXN63_14500"/>
<dbReference type="Pfam" id="PF01966">
    <property type="entry name" value="HD"/>
    <property type="match status" value="1"/>
</dbReference>
<keyword evidence="3" id="KW-1185">Reference proteome</keyword>
<evidence type="ECO:0000313" key="2">
    <source>
        <dbReference type="EMBL" id="QEI06909.1"/>
    </source>
</evidence>
<dbReference type="PROSITE" id="PS00430">
    <property type="entry name" value="TONB_DEPENDENT_REC_1"/>
    <property type="match status" value="1"/>
</dbReference>
<dbReference type="InterPro" id="IPR010916">
    <property type="entry name" value="TonB_box_CS"/>
</dbReference>
<gene>
    <name evidence="2" type="ORF">FXN63_14500</name>
</gene>
<dbReference type="SMART" id="SM00471">
    <property type="entry name" value="HDc"/>
    <property type="match status" value="1"/>
</dbReference>
<feature type="domain" description="HD" evidence="1">
    <location>
        <begin position="27"/>
        <end position="132"/>
    </location>
</feature>
<dbReference type="CDD" id="cd00077">
    <property type="entry name" value="HDc"/>
    <property type="match status" value="1"/>
</dbReference>
<accession>A0A5C0AWX2</accession>
<name>A0A5C0AWX2_9BURK</name>
<dbReference type="OrthoDB" id="9797344at2"/>
<dbReference type="InterPro" id="IPR003607">
    <property type="entry name" value="HD/PDEase_dom"/>
</dbReference>
<dbReference type="EMBL" id="CP043046">
    <property type="protein sequence ID" value="QEI06909.1"/>
    <property type="molecule type" value="Genomic_DNA"/>
</dbReference>
<reference evidence="2 3" key="1">
    <citation type="submission" date="2019-08" db="EMBL/GenBank/DDBJ databases">
        <title>Amphibian skin-associated Pigmentiphaga: genome sequence and occurrence across geography and hosts.</title>
        <authorList>
            <person name="Bletz M.C."/>
            <person name="Bunk B."/>
            <person name="Sproeer C."/>
            <person name="Biwer P."/>
            <person name="Reiter S."/>
            <person name="Rabemananjara F.C.E."/>
            <person name="Schulz S."/>
            <person name="Overmann J."/>
            <person name="Vences M."/>
        </authorList>
    </citation>
    <scope>NUCLEOTIDE SEQUENCE [LARGE SCALE GENOMIC DNA]</scope>
    <source>
        <strain evidence="2 3">Mada1488</strain>
    </source>
</reference>
<sequence length="220" mass="23794">MSDTLTTWHPRLIALATHDAHDDGAHDLNHLHRVWQAAQTLLVEHPEADSLVVMAACYLHDLVNLPKNHPDRALASSMAAQRAIELLREAGFPADKHAGVAHAVEAHSFSAAITPETIEAKIVQDADRLDALGAVGLARLFYTAGRMGSAFAHPDDPLAVSRALDDKAFALDHIEVKLAGLPATMQTAAARKLGESRLVWLRAFRDTFVAEWGTADTLPS</sequence>
<protein>
    <submittedName>
        <fullName evidence="2">HD domain-containing protein</fullName>
    </submittedName>
</protein>
<dbReference type="SUPFAM" id="SSF109604">
    <property type="entry name" value="HD-domain/PDEase-like"/>
    <property type="match status" value="1"/>
</dbReference>
<dbReference type="Gene3D" id="1.10.3210.50">
    <property type="match status" value="1"/>
</dbReference>
<evidence type="ECO:0000259" key="1">
    <source>
        <dbReference type="PROSITE" id="PS51831"/>
    </source>
</evidence>
<dbReference type="PANTHER" id="PTHR33594:SF1">
    <property type="entry name" value="HD_PDEASE DOMAIN-CONTAINING PROTEIN"/>
    <property type="match status" value="1"/>
</dbReference>
<proteinExistence type="predicted"/>
<dbReference type="InterPro" id="IPR006674">
    <property type="entry name" value="HD_domain"/>
</dbReference>